<sequence length="299" mass="33183">MTWEFELVAGPYGGTTEGPVWDGQALLFTDIPNSRIMRYDHHTGECTEWRTGTEGTNGLNFDTQGNLYGCSGGGRRILRFNADGTATSLPSLLEGKRHNRPNDLAIDRKGRIWFTDPAGQIPPEERELDHASVLRLDPDPSAEGGWTLHRMTFDTWAPNGLLFSQDERTLYVVQSDYQGTRDLRAYPLQSDDSLGEPLVLHEFGRDFRGVHRGLDGMCLDVDGNIVAAGGWRQAGPGPLIHIFAPSGRIIETHPVPFDWPTNCAFGGPALDTLYVTTHGGHLLRVNSTDRRGYSNFPHR</sequence>
<evidence type="ECO:0000313" key="5">
    <source>
        <dbReference type="EMBL" id="CAI8047001.1"/>
    </source>
</evidence>
<dbReference type="SUPFAM" id="SSF63829">
    <property type="entry name" value="Calcium-dependent phosphotriesterase"/>
    <property type="match status" value="1"/>
</dbReference>
<keyword evidence="3" id="KW-0862">Zinc</keyword>
<accession>A0AA35THE3</accession>
<dbReference type="PRINTS" id="PR01790">
    <property type="entry name" value="SMP30FAMILY"/>
</dbReference>
<comment type="cofactor">
    <cofactor evidence="3">
        <name>Zn(2+)</name>
        <dbReference type="ChEBI" id="CHEBI:29105"/>
    </cofactor>
    <text evidence="3">Binds 1 divalent metal cation per subunit.</text>
</comment>
<evidence type="ECO:0000313" key="6">
    <source>
        <dbReference type="Proteomes" id="UP001174909"/>
    </source>
</evidence>
<dbReference type="GO" id="GO:0016787">
    <property type="term" value="F:hydrolase activity"/>
    <property type="evidence" value="ECO:0007669"/>
    <property type="project" value="UniProtKB-KW"/>
</dbReference>
<dbReference type="PANTHER" id="PTHR47572">
    <property type="entry name" value="LIPOPROTEIN-RELATED"/>
    <property type="match status" value="1"/>
</dbReference>
<dbReference type="InterPro" id="IPR011042">
    <property type="entry name" value="6-blade_b-propeller_TolB-like"/>
</dbReference>
<feature type="binding site" evidence="3">
    <location>
        <position position="102"/>
    </location>
    <ligand>
        <name>substrate</name>
    </ligand>
</feature>
<dbReference type="InterPro" id="IPR051262">
    <property type="entry name" value="SMP-30/CGR1_Lactonase"/>
</dbReference>
<feature type="domain" description="SMP-30/Gluconolactonase/LRE-like region" evidence="4">
    <location>
        <begin position="16"/>
        <end position="278"/>
    </location>
</feature>
<dbReference type="GO" id="GO:0046872">
    <property type="term" value="F:metal ion binding"/>
    <property type="evidence" value="ECO:0007669"/>
    <property type="project" value="UniProtKB-KW"/>
</dbReference>
<feature type="active site" description="Proton donor/acceptor" evidence="2">
    <location>
        <position position="215"/>
    </location>
</feature>
<proteinExistence type="predicted"/>
<protein>
    <submittedName>
        <fullName evidence="5">Gluconolactonase</fullName>
    </submittedName>
</protein>
<evidence type="ECO:0000256" key="2">
    <source>
        <dbReference type="PIRSR" id="PIRSR605511-1"/>
    </source>
</evidence>
<dbReference type="Pfam" id="PF08450">
    <property type="entry name" value="SGL"/>
    <property type="match status" value="1"/>
</dbReference>
<feature type="binding site" evidence="3">
    <location>
        <position position="100"/>
    </location>
    <ligand>
        <name>substrate</name>
    </ligand>
</feature>
<dbReference type="AlphaFoldDB" id="A0AA35THE3"/>
<dbReference type="Gene3D" id="2.120.10.30">
    <property type="entry name" value="TolB, C-terminal domain"/>
    <property type="match status" value="1"/>
</dbReference>
<evidence type="ECO:0000256" key="3">
    <source>
        <dbReference type="PIRSR" id="PIRSR605511-2"/>
    </source>
</evidence>
<feature type="binding site" evidence="3">
    <location>
        <position position="17"/>
    </location>
    <ligand>
        <name>a divalent metal cation</name>
        <dbReference type="ChEBI" id="CHEBI:60240"/>
    </ligand>
</feature>
<evidence type="ECO:0000259" key="4">
    <source>
        <dbReference type="Pfam" id="PF08450"/>
    </source>
</evidence>
<organism evidence="5 6">
    <name type="scientific">Geodia barretti</name>
    <name type="common">Barrett's horny sponge</name>
    <dbReference type="NCBI Taxonomy" id="519541"/>
    <lineage>
        <taxon>Eukaryota</taxon>
        <taxon>Metazoa</taxon>
        <taxon>Porifera</taxon>
        <taxon>Demospongiae</taxon>
        <taxon>Heteroscleromorpha</taxon>
        <taxon>Tetractinellida</taxon>
        <taxon>Astrophorina</taxon>
        <taxon>Geodiidae</taxon>
        <taxon>Geodia</taxon>
    </lineage>
</organism>
<dbReference type="InterPro" id="IPR005511">
    <property type="entry name" value="SMP-30"/>
</dbReference>
<feature type="binding site" evidence="3">
    <location>
        <position position="215"/>
    </location>
    <ligand>
        <name>a divalent metal cation</name>
        <dbReference type="ChEBI" id="CHEBI:60240"/>
    </ligand>
</feature>
<keyword evidence="3" id="KW-0479">Metal-binding</keyword>
<dbReference type="Proteomes" id="UP001174909">
    <property type="component" value="Unassembled WGS sequence"/>
</dbReference>
<evidence type="ECO:0000256" key="1">
    <source>
        <dbReference type="ARBA" id="ARBA00022801"/>
    </source>
</evidence>
<name>A0AA35THE3_GEOBA</name>
<dbReference type="PANTHER" id="PTHR47572:SF4">
    <property type="entry name" value="LACTONASE DRP35"/>
    <property type="match status" value="1"/>
</dbReference>
<gene>
    <name evidence="5" type="ORF">GBAR_LOCUS25984</name>
</gene>
<dbReference type="EMBL" id="CASHTH010003597">
    <property type="protein sequence ID" value="CAI8047001.1"/>
    <property type="molecule type" value="Genomic_DNA"/>
</dbReference>
<feature type="binding site" evidence="3">
    <location>
        <position position="159"/>
    </location>
    <ligand>
        <name>a divalent metal cation</name>
        <dbReference type="ChEBI" id="CHEBI:60240"/>
    </ligand>
</feature>
<keyword evidence="1" id="KW-0378">Hydrolase</keyword>
<keyword evidence="6" id="KW-1185">Reference proteome</keyword>
<comment type="caution">
    <text evidence="5">The sequence shown here is derived from an EMBL/GenBank/DDBJ whole genome shotgun (WGS) entry which is preliminary data.</text>
</comment>
<reference evidence="5" key="1">
    <citation type="submission" date="2023-03" db="EMBL/GenBank/DDBJ databases">
        <authorList>
            <person name="Steffen K."/>
            <person name="Cardenas P."/>
        </authorList>
    </citation>
    <scope>NUCLEOTIDE SEQUENCE</scope>
</reference>
<dbReference type="InterPro" id="IPR013658">
    <property type="entry name" value="SGL"/>
</dbReference>